<evidence type="ECO:0000313" key="3">
    <source>
        <dbReference type="Proteomes" id="UP000011988"/>
    </source>
</evidence>
<sequence>MYFSMFRIITLFILFSSSSFGESLKLDSDLTNEILKHVRKDHKVSWQNIEAKIDFKLLKNLQPS</sequence>
<accession>M6CMY2</accession>
<dbReference type="Proteomes" id="UP000011988">
    <property type="component" value="Unassembled WGS sequence"/>
</dbReference>
<reference evidence="2 3" key="1">
    <citation type="submission" date="2013-01" db="EMBL/GenBank/DDBJ databases">
        <authorList>
            <person name="Harkins D.M."/>
            <person name="Durkin A.S."/>
            <person name="Brinkac L.M."/>
            <person name="Haft D.H."/>
            <person name="Selengut J.D."/>
            <person name="Sanka R."/>
            <person name="DePew J."/>
            <person name="Purushe J."/>
            <person name="Galloway R.L."/>
            <person name="Vinetz J.M."/>
            <person name="Sutton G.G."/>
            <person name="Nierman W.C."/>
            <person name="Fouts D.E."/>
        </authorList>
    </citation>
    <scope>NUCLEOTIDE SEQUENCE [LARGE SCALE GENOMIC DNA]</scope>
    <source>
        <strain evidence="2 3">79601</strain>
    </source>
</reference>
<dbReference type="RefSeq" id="WP_017808590.1">
    <property type="nucleotide sequence ID" value="NZ_ANIK01000095.1"/>
</dbReference>
<dbReference type="AlphaFoldDB" id="M6CMY2"/>
<proteinExistence type="predicted"/>
<feature type="chain" id="PRO_5004076449" evidence="1">
    <location>
        <begin position="22"/>
        <end position="64"/>
    </location>
</feature>
<feature type="signal peptide" evidence="1">
    <location>
        <begin position="1"/>
        <end position="21"/>
    </location>
</feature>
<comment type="caution">
    <text evidence="2">The sequence shown here is derived from an EMBL/GenBank/DDBJ whole genome shotgun (WGS) entry which is preliminary data.</text>
</comment>
<dbReference type="PATRIC" id="fig|1218565.3.peg.3862"/>
<name>M6CMY2_9LEPT</name>
<evidence type="ECO:0000313" key="2">
    <source>
        <dbReference type="EMBL" id="EMJ91896.1"/>
    </source>
</evidence>
<keyword evidence="1" id="KW-0732">Signal</keyword>
<organism evidence="2 3">
    <name type="scientific">Leptospira alstonii serovar Sichuan str. 79601</name>
    <dbReference type="NCBI Taxonomy" id="1218565"/>
    <lineage>
        <taxon>Bacteria</taxon>
        <taxon>Pseudomonadati</taxon>
        <taxon>Spirochaetota</taxon>
        <taxon>Spirochaetia</taxon>
        <taxon>Leptospirales</taxon>
        <taxon>Leptospiraceae</taxon>
        <taxon>Leptospira</taxon>
    </lineage>
</organism>
<gene>
    <name evidence="2" type="ORF">LEP1GSC194_4183</name>
</gene>
<protein>
    <submittedName>
        <fullName evidence="2">Uncharacterized protein</fullName>
    </submittedName>
</protein>
<evidence type="ECO:0000256" key="1">
    <source>
        <dbReference type="SAM" id="SignalP"/>
    </source>
</evidence>
<dbReference type="EMBL" id="ANIK01000095">
    <property type="protein sequence ID" value="EMJ91896.1"/>
    <property type="molecule type" value="Genomic_DNA"/>
</dbReference>